<keyword evidence="3" id="KW-1185">Reference proteome</keyword>
<dbReference type="AlphaFoldDB" id="A0AA40KT30"/>
<reference evidence="2" key="1">
    <citation type="submission" date="2021-10" db="EMBL/GenBank/DDBJ databases">
        <title>Melipona bicolor Genome sequencing and assembly.</title>
        <authorList>
            <person name="Araujo N.S."/>
            <person name="Arias M.C."/>
        </authorList>
    </citation>
    <scope>NUCLEOTIDE SEQUENCE</scope>
    <source>
        <strain evidence="2">USP_2M_L1-L4_2017</strain>
        <tissue evidence="2">Whole body</tissue>
    </source>
</reference>
<dbReference type="Proteomes" id="UP001177670">
    <property type="component" value="Unassembled WGS sequence"/>
</dbReference>
<protein>
    <submittedName>
        <fullName evidence="2">Uncharacterized protein</fullName>
    </submittedName>
</protein>
<accession>A0AA40KT30</accession>
<sequence>TLILEFRFTSRNANKQRRSDIKKGTLRNYSSKGGEKNGGEDGRVLVLFVSNDKNTCQFIRDKRIRFFLDVWSGAEMRGERKLEEVGSPPNT</sequence>
<proteinExistence type="predicted"/>
<organism evidence="2 3">
    <name type="scientific">Melipona bicolor</name>
    <dbReference type="NCBI Taxonomy" id="60889"/>
    <lineage>
        <taxon>Eukaryota</taxon>
        <taxon>Metazoa</taxon>
        <taxon>Ecdysozoa</taxon>
        <taxon>Arthropoda</taxon>
        <taxon>Hexapoda</taxon>
        <taxon>Insecta</taxon>
        <taxon>Pterygota</taxon>
        <taxon>Neoptera</taxon>
        <taxon>Endopterygota</taxon>
        <taxon>Hymenoptera</taxon>
        <taxon>Apocrita</taxon>
        <taxon>Aculeata</taxon>
        <taxon>Apoidea</taxon>
        <taxon>Anthophila</taxon>
        <taxon>Apidae</taxon>
        <taxon>Melipona</taxon>
    </lineage>
</organism>
<evidence type="ECO:0000313" key="3">
    <source>
        <dbReference type="Proteomes" id="UP001177670"/>
    </source>
</evidence>
<evidence type="ECO:0000313" key="2">
    <source>
        <dbReference type="EMBL" id="KAK1131745.1"/>
    </source>
</evidence>
<comment type="caution">
    <text evidence="2">The sequence shown here is derived from an EMBL/GenBank/DDBJ whole genome shotgun (WGS) entry which is preliminary data.</text>
</comment>
<evidence type="ECO:0000256" key="1">
    <source>
        <dbReference type="SAM" id="MobiDB-lite"/>
    </source>
</evidence>
<feature type="region of interest" description="Disordered" evidence="1">
    <location>
        <begin position="16"/>
        <end position="40"/>
    </location>
</feature>
<feature type="non-terminal residue" evidence="2">
    <location>
        <position position="1"/>
    </location>
</feature>
<dbReference type="EMBL" id="JAHYIQ010000005">
    <property type="protein sequence ID" value="KAK1131745.1"/>
    <property type="molecule type" value="Genomic_DNA"/>
</dbReference>
<gene>
    <name evidence="2" type="ORF">K0M31_015905</name>
</gene>
<name>A0AA40KT30_9HYME</name>